<evidence type="ECO:0000259" key="6">
    <source>
        <dbReference type="Pfam" id="PF13505"/>
    </source>
</evidence>
<dbReference type="Proteomes" id="UP000000692">
    <property type="component" value="Chromosome"/>
</dbReference>
<dbReference type="Gene3D" id="2.40.160.20">
    <property type="match status" value="1"/>
</dbReference>
<feature type="domain" description="Outer membrane protein beta-barrel" evidence="6">
    <location>
        <begin position="40"/>
        <end position="241"/>
    </location>
</feature>
<dbReference type="PANTHER" id="PTHR34001">
    <property type="entry name" value="BLL7405 PROTEIN"/>
    <property type="match status" value="1"/>
</dbReference>
<dbReference type="OrthoDB" id="9815357at2"/>
<dbReference type="PANTHER" id="PTHR34001:SF3">
    <property type="entry name" value="BLL7405 PROTEIN"/>
    <property type="match status" value="1"/>
</dbReference>
<proteinExistence type="inferred from homology"/>
<name>F9Y4V2_KETVW</name>
<reference evidence="7 8" key="1">
    <citation type="journal article" date="2011" name="J. Bacteriol.">
        <title>Complete genome sequence of the industrial strain Ketogulonicigenium vulgare WSH-001.</title>
        <authorList>
            <person name="Liu L."/>
            <person name="Li Y."/>
            <person name="Zhang J."/>
            <person name="Zhou Z."/>
            <person name="Liu J."/>
            <person name="Li X."/>
            <person name="Zhou J."/>
            <person name="Du G."/>
            <person name="Wang L."/>
            <person name="Chen J."/>
        </authorList>
    </citation>
    <scope>NUCLEOTIDE SEQUENCE [LARGE SCALE GENOMIC DNA]</scope>
    <source>
        <strain evidence="7 8">WSH-001</strain>
    </source>
</reference>
<evidence type="ECO:0000256" key="3">
    <source>
        <dbReference type="ARBA" id="ARBA00023136"/>
    </source>
</evidence>
<dbReference type="InterPro" id="IPR006315">
    <property type="entry name" value="OM_autotransptr_brl_dom"/>
</dbReference>
<evidence type="ECO:0000256" key="4">
    <source>
        <dbReference type="ARBA" id="ARBA00038306"/>
    </source>
</evidence>
<sequence>MKMNRYFAATAMVALVAANTASAGGLTAEVVEPVVVVPVVAPAAATRFTGAYVGASLGYTFSEDDRVGVHTPAGTFLGDIGEFELAGPSAAIFGGYRWNSGKWVFGPEVSVRFGDVSDDISYAGPIPAASTGTKELNWEAALRATLGYEVTPTTLVYGFLGYSAVEYDYVLNGAITLDETVSQNGLTAGLGVEHALNDTWAVRGLYVYNDYDRENLTGSGGRYTTDTTQLHTVNVGLVYSF</sequence>
<dbReference type="AlphaFoldDB" id="F9Y4V2"/>
<keyword evidence="2 5" id="KW-0732">Signal</keyword>
<gene>
    <name evidence="7" type="primary">ropB2</name>
    <name evidence="7" type="ordered locus">KVU_1997</name>
</gene>
<comment type="subcellular location">
    <subcellularLocation>
        <location evidence="1">Membrane</location>
    </subcellularLocation>
</comment>
<evidence type="ECO:0000256" key="1">
    <source>
        <dbReference type="ARBA" id="ARBA00004370"/>
    </source>
</evidence>
<dbReference type="KEGG" id="kvl:KVU_1997"/>
<dbReference type="InterPro" id="IPR027385">
    <property type="entry name" value="Beta-barrel_OMP"/>
</dbReference>
<keyword evidence="3" id="KW-0472">Membrane</keyword>
<dbReference type="eggNOG" id="COG3637">
    <property type="taxonomic scope" value="Bacteria"/>
</dbReference>
<dbReference type="SUPFAM" id="SSF56925">
    <property type="entry name" value="OMPA-like"/>
    <property type="match status" value="1"/>
</dbReference>
<dbReference type="NCBIfam" id="TIGR01414">
    <property type="entry name" value="autotrans_barl"/>
    <property type="match status" value="1"/>
</dbReference>
<accession>F9Y4V2</accession>
<evidence type="ECO:0000313" key="7">
    <source>
        <dbReference type="EMBL" id="AEM41836.1"/>
    </source>
</evidence>
<keyword evidence="8" id="KW-1185">Reference proteome</keyword>
<organism evidence="7 8">
    <name type="scientific">Ketogulonicigenium vulgare (strain WSH-001)</name>
    <dbReference type="NCBI Taxonomy" id="759362"/>
    <lineage>
        <taxon>Bacteria</taxon>
        <taxon>Pseudomonadati</taxon>
        <taxon>Pseudomonadota</taxon>
        <taxon>Alphaproteobacteria</taxon>
        <taxon>Rhodobacterales</taxon>
        <taxon>Roseobacteraceae</taxon>
        <taxon>Ketogulonicigenium</taxon>
    </lineage>
</organism>
<dbReference type="InterPro" id="IPR051692">
    <property type="entry name" value="OMP-like"/>
</dbReference>
<comment type="similarity">
    <text evidence="4">Belongs to the Omp25/RopB family.</text>
</comment>
<evidence type="ECO:0000256" key="2">
    <source>
        <dbReference type="ARBA" id="ARBA00022729"/>
    </source>
</evidence>
<evidence type="ECO:0000256" key="5">
    <source>
        <dbReference type="SAM" id="SignalP"/>
    </source>
</evidence>
<feature type="signal peptide" evidence="5">
    <location>
        <begin position="1"/>
        <end position="23"/>
    </location>
</feature>
<dbReference type="GO" id="GO:0019867">
    <property type="term" value="C:outer membrane"/>
    <property type="evidence" value="ECO:0007669"/>
    <property type="project" value="InterPro"/>
</dbReference>
<dbReference type="Pfam" id="PF13505">
    <property type="entry name" value="OMP_b-brl"/>
    <property type="match status" value="1"/>
</dbReference>
<dbReference type="EMBL" id="CP002018">
    <property type="protein sequence ID" value="AEM41836.1"/>
    <property type="molecule type" value="Genomic_DNA"/>
</dbReference>
<dbReference type="HOGENOM" id="CLU_037100_1_0_5"/>
<evidence type="ECO:0000313" key="8">
    <source>
        <dbReference type="Proteomes" id="UP000000692"/>
    </source>
</evidence>
<feature type="chain" id="PRO_5003391303" evidence="5">
    <location>
        <begin position="24"/>
        <end position="241"/>
    </location>
</feature>
<dbReference type="RefSeq" id="WP_013385209.1">
    <property type="nucleotide sequence ID" value="NC_017384.1"/>
</dbReference>
<protein>
    <submittedName>
        <fullName evidence="7">Outer membrane protein</fullName>
    </submittedName>
</protein>
<dbReference type="InterPro" id="IPR011250">
    <property type="entry name" value="OMP/PagP_B-barrel"/>
</dbReference>